<organism evidence="1 2">
    <name type="scientific">Chitinophaga polysaccharea</name>
    <dbReference type="NCBI Taxonomy" id="1293035"/>
    <lineage>
        <taxon>Bacteria</taxon>
        <taxon>Pseudomonadati</taxon>
        <taxon>Bacteroidota</taxon>
        <taxon>Chitinophagia</taxon>
        <taxon>Chitinophagales</taxon>
        <taxon>Chitinophagaceae</taxon>
        <taxon>Chitinophaga</taxon>
    </lineage>
</organism>
<keyword evidence="2" id="KW-1185">Reference proteome</keyword>
<gene>
    <name evidence="1" type="ORF">FHW36_104337</name>
</gene>
<dbReference type="Proteomes" id="UP000320811">
    <property type="component" value="Unassembled WGS sequence"/>
</dbReference>
<dbReference type="AlphaFoldDB" id="A0A561PRD0"/>
<accession>A0A561PRD0</accession>
<comment type="caution">
    <text evidence="1">The sequence shown here is derived from an EMBL/GenBank/DDBJ whole genome shotgun (WGS) entry which is preliminary data.</text>
</comment>
<evidence type="ECO:0000313" key="1">
    <source>
        <dbReference type="EMBL" id="TWF40654.1"/>
    </source>
</evidence>
<evidence type="ECO:0000313" key="2">
    <source>
        <dbReference type="Proteomes" id="UP000320811"/>
    </source>
</evidence>
<dbReference type="EMBL" id="VIWO01000004">
    <property type="protein sequence ID" value="TWF40654.1"/>
    <property type="molecule type" value="Genomic_DNA"/>
</dbReference>
<reference evidence="1 2" key="1">
    <citation type="submission" date="2019-06" db="EMBL/GenBank/DDBJ databases">
        <title>Sorghum-associated microbial communities from plants grown in Nebraska, USA.</title>
        <authorList>
            <person name="Schachtman D."/>
        </authorList>
    </citation>
    <scope>NUCLEOTIDE SEQUENCE [LARGE SCALE GENOMIC DNA]</scope>
    <source>
        <strain evidence="1 2">1209</strain>
    </source>
</reference>
<proteinExistence type="predicted"/>
<sequence length="110" mass="13064">MAILKHIKRLKYIDFMIRRKATGDLDSFARKNGLCKRAMTGIISEMKELGFPIKYDRMKNTYYYEEEGQMVRSLFVKEGQLLTNDQLRNIGNYDRLCFSGVYVFEICKER</sequence>
<name>A0A561PRD0_9BACT</name>
<protein>
    <submittedName>
        <fullName evidence="1">Uncharacterized protein</fullName>
    </submittedName>
</protein>